<proteinExistence type="predicted"/>
<dbReference type="KEGG" id="bgh:BDBG_18091"/>
<dbReference type="OrthoDB" id="4190273at2759"/>
<name>A0A179V7B4_BLAGS</name>
<evidence type="ECO:0000256" key="1">
    <source>
        <dbReference type="SAM" id="MobiDB-lite"/>
    </source>
</evidence>
<reference evidence="3" key="1">
    <citation type="journal article" date="2015" name="PLoS Genet.">
        <title>The dynamic genome and transcriptome of the human fungal pathogen Blastomyces and close relative Emmonsia.</title>
        <authorList>
            <person name="Munoz J.F."/>
            <person name="Gauthier G.M."/>
            <person name="Desjardins C.A."/>
            <person name="Gallo J.E."/>
            <person name="Holder J."/>
            <person name="Sullivan T.D."/>
            <person name="Marty A.J."/>
            <person name="Carmen J.C."/>
            <person name="Chen Z."/>
            <person name="Ding L."/>
            <person name="Gujja S."/>
            <person name="Magrini V."/>
            <person name="Misas E."/>
            <person name="Mitreva M."/>
            <person name="Priest M."/>
            <person name="Saif S."/>
            <person name="Whiston E.A."/>
            <person name="Young S."/>
            <person name="Zeng Q."/>
            <person name="Goldman W.E."/>
            <person name="Mardis E.R."/>
            <person name="Taylor J.W."/>
            <person name="McEwen J.G."/>
            <person name="Clay O.K."/>
            <person name="Klein B.S."/>
            <person name="Cuomo C.A."/>
        </authorList>
    </citation>
    <scope>NUCLEOTIDE SEQUENCE [LARGE SCALE GENOMIC DNA]</scope>
    <source>
        <strain evidence="3">SLH14081</strain>
    </source>
</reference>
<dbReference type="AlphaFoldDB" id="A0A179V7B4"/>
<evidence type="ECO:0000313" key="3">
    <source>
        <dbReference type="Proteomes" id="UP000002038"/>
    </source>
</evidence>
<feature type="region of interest" description="Disordered" evidence="1">
    <location>
        <begin position="67"/>
        <end position="86"/>
    </location>
</feature>
<dbReference type="Proteomes" id="UP000002038">
    <property type="component" value="Unassembled WGS sequence"/>
</dbReference>
<gene>
    <name evidence="2" type="ORF">BDBG_18091</name>
</gene>
<dbReference type="RefSeq" id="XP_031581534.1">
    <property type="nucleotide sequence ID" value="XM_031725677.1"/>
</dbReference>
<keyword evidence="3" id="KW-1185">Reference proteome</keyword>
<accession>A0A179V7B4</accession>
<sequence length="86" mass="9809">MNQKAASEAFELNDMIMKEQSDKFNVYEDSVEGISEMSGNAESSMSEKTHMRLEIARLQHEVEQMKISRDDSAGDEMKADLAEYLQ</sequence>
<organism evidence="2 3">
    <name type="scientific">Blastomyces gilchristii (strain SLH14081)</name>
    <name type="common">Blastomyces dermatitidis</name>
    <dbReference type="NCBI Taxonomy" id="559298"/>
    <lineage>
        <taxon>Eukaryota</taxon>
        <taxon>Fungi</taxon>
        <taxon>Dikarya</taxon>
        <taxon>Ascomycota</taxon>
        <taxon>Pezizomycotina</taxon>
        <taxon>Eurotiomycetes</taxon>
        <taxon>Eurotiomycetidae</taxon>
        <taxon>Onygenales</taxon>
        <taxon>Ajellomycetaceae</taxon>
        <taxon>Blastomyces</taxon>
    </lineage>
</organism>
<dbReference type="VEuPathDB" id="FungiDB:BDBG_18091"/>
<protein>
    <submittedName>
        <fullName evidence="2">Uncharacterized protein</fullName>
    </submittedName>
</protein>
<dbReference type="EMBL" id="GG657507">
    <property type="protein sequence ID" value="OAT14572.1"/>
    <property type="molecule type" value="Genomic_DNA"/>
</dbReference>
<dbReference type="GeneID" id="42529572"/>
<evidence type="ECO:0000313" key="2">
    <source>
        <dbReference type="EMBL" id="OAT14572.1"/>
    </source>
</evidence>